<accession>A0A2T0NAM2</accession>
<gene>
    <name evidence="2" type="ORF">B0I32_101143</name>
</gene>
<evidence type="ECO:0000256" key="1">
    <source>
        <dbReference type="SAM" id="Phobius"/>
    </source>
</evidence>
<organism evidence="2 3">
    <name type="scientific">Nonomuraea fuscirosea</name>
    <dbReference type="NCBI Taxonomy" id="1291556"/>
    <lineage>
        <taxon>Bacteria</taxon>
        <taxon>Bacillati</taxon>
        <taxon>Actinomycetota</taxon>
        <taxon>Actinomycetes</taxon>
        <taxon>Streptosporangiales</taxon>
        <taxon>Streptosporangiaceae</taxon>
        <taxon>Nonomuraea</taxon>
    </lineage>
</organism>
<sequence>MSPADRRPWWDGLPVTQKIIAFTAPPIIAIFGLTRLVFVRPSGFEFATLLALVLLGVVLCVTTMRDLLRTRTRQTHGNPRFEITMRGYRRHDVDSYIASLERPHENASPTSGTPHFVTVWRGYNPRQVNEYLAETRDDRRIGEGGDTIS</sequence>
<reference evidence="2 3" key="1">
    <citation type="submission" date="2018-03" db="EMBL/GenBank/DDBJ databases">
        <title>Genomic Encyclopedia of Type Strains, Phase III (KMG-III): the genomes of soil and plant-associated and newly described type strains.</title>
        <authorList>
            <person name="Whitman W."/>
        </authorList>
    </citation>
    <scope>NUCLEOTIDE SEQUENCE [LARGE SCALE GENOMIC DNA]</scope>
    <source>
        <strain evidence="2 3">CGMCC 4.7104</strain>
    </source>
</reference>
<proteinExistence type="predicted"/>
<protein>
    <submittedName>
        <fullName evidence="2">Uncharacterized protein</fullName>
    </submittedName>
</protein>
<name>A0A2T0NAM2_9ACTN</name>
<dbReference type="RefSeq" id="WP_106234027.1">
    <property type="nucleotide sequence ID" value="NZ_PVNG01000001.1"/>
</dbReference>
<feature type="transmembrane region" description="Helical" evidence="1">
    <location>
        <begin position="44"/>
        <end position="64"/>
    </location>
</feature>
<dbReference type="EMBL" id="PVNG01000001">
    <property type="protein sequence ID" value="PRX70057.1"/>
    <property type="molecule type" value="Genomic_DNA"/>
</dbReference>
<dbReference type="OrthoDB" id="3480096at2"/>
<keyword evidence="1" id="KW-1133">Transmembrane helix</keyword>
<feature type="transmembrane region" description="Helical" evidence="1">
    <location>
        <begin position="20"/>
        <end position="38"/>
    </location>
</feature>
<evidence type="ECO:0000313" key="2">
    <source>
        <dbReference type="EMBL" id="PRX70057.1"/>
    </source>
</evidence>
<keyword evidence="3" id="KW-1185">Reference proteome</keyword>
<keyword evidence="1" id="KW-0472">Membrane</keyword>
<dbReference type="Proteomes" id="UP000238312">
    <property type="component" value="Unassembled WGS sequence"/>
</dbReference>
<keyword evidence="1" id="KW-0812">Transmembrane</keyword>
<evidence type="ECO:0000313" key="3">
    <source>
        <dbReference type="Proteomes" id="UP000238312"/>
    </source>
</evidence>
<comment type="caution">
    <text evidence="2">The sequence shown here is derived from an EMBL/GenBank/DDBJ whole genome shotgun (WGS) entry which is preliminary data.</text>
</comment>
<dbReference type="AlphaFoldDB" id="A0A2T0NAM2"/>